<feature type="region of interest" description="Disordered" evidence="1">
    <location>
        <begin position="152"/>
        <end position="256"/>
    </location>
</feature>
<accession>A0A518B990</accession>
<sequence>MNPFVFSRFAEEESVAAAQETTSPDVPTDDPAVIASFSDEAPDATTTETDTNGTEEDATEAESTESSSERSVSGEELTAEEVDEVEQLEQRDREVRQHEQAHVAAGGQYVVGGPSYSYQQGPDGQRYAVGGEVQIDTAPEREPDATIRKMQQVRRAALAPAEPSAQDRSVAAAASRQEQQARADLLEEQQAPSEEETSESEGISEADSPREVASASEIQADEAPDAPSAASAQQTQQLASQLTASSSSGSLLDSLV</sequence>
<feature type="compositionally biased region" description="Basic and acidic residues" evidence="1">
    <location>
        <begin position="88"/>
        <end position="101"/>
    </location>
</feature>
<dbReference type="InterPro" id="IPR021973">
    <property type="entry name" value="SprA-related"/>
</dbReference>
<dbReference type="Pfam" id="PF12118">
    <property type="entry name" value="SprA-related"/>
    <property type="match status" value="1"/>
</dbReference>
<dbReference type="Proteomes" id="UP000317093">
    <property type="component" value="Chromosome"/>
</dbReference>
<dbReference type="KEGG" id="knv:Pan216_44260"/>
<dbReference type="AlphaFoldDB" id="A0A518B990"/>
<feature type="compositionally biased region" description="Low complexity" evidence="1">
    <location>
        <begin position="43"/>
        <end position="52"/>
    </location>
</feature>
<feature type="compositionally biased region" description="Low complexity" evidence="1">
    <location>
        <begin position="64"/>
        <end position="76"/>
    </location>
</feature>
<feature type="compositionally biased region" description="Acidic residues" evidence="1">
    <location>
        <begin position="53"/>
        <end position="63"/>
    </location>
</feature>
<feature type="compositionally biased region" description="Acidic residues" evidence="1">
    <location>
        <begin position="193"/>
        <end position="204"/>
    </location>
</feature>
<protein>
    <submittedName>
        <fullName evidence="2">SprA-related family protein</fullName>
    </submittedName>
</protein>
<evidence type="ECO:0000313" key="3">
    <source>
        <dbReference type="Proteomes" id="UP000317093"/>
    </source>
</evidence>
<feature type="compositionally biased region" description="Acidic residues" evidence="1">
    <location>
        <begin position="77"/>
        <end position="87"/>
    </location>
</feature>
<gene>
    <name evidence="2" type="ORF">Pan216_44260</name>
</gene>
<evidence type="ECO:0000313" key="2">
    <source>
        <dbReference type="EMBL" id="QDU63546.1"/>
    </source>
</evidence>
<proteinExistence type="predicted"/>
<name>A0A518B990_9BACT</name>
<reference evidence="2 3" key="1">
    <citation type="submission" date="2019-02" db="EMBL/GenBank/DDBJ databases">
        <title>Deep-cultivation of Planctomycetes and their phenomic and genomic characterization uncovers novel biology.</title>
        <authorList>
            <person name="Wiegand S."/>
            <person name="Jogler M."/>
            <person name="Boedeker C."/>
            <person name="Pinto D."/>
            <person name="Vollmers J."/>
            <person name="Rivas-Marin E."/>
            <person name="Kohn T."/>
            <person name="Peeters S.H."/>
            <person name="Heuer A."/>
            <person name="Rast P."/>
            <person name="Oberbeckmann S."/>
            <person name="Bunk B."/>
            <person name="Jeske O."/>
            <person name="Meyerdierks A."/>
            <person name="Storesund J.E."/>
            <person name="Kallscheuer N."/>
            <person name="Luecker S."/>
            <person name="Lage O.M."/>
            <person name="Pohl T."/>
            <person name="Merkel B.J."/>
            <person name="Hornburger P."/>
            <person name="Mueller R.-W."/>
            <person name="Bruemmer F."/>
            <person name="Labrenz M."/>
            <person name="Spormann A.M."/>
            <person name="Op den Camp H."/>
            <person name="Overmann J."/>
            <person name="Amann R."/>
            <person name="Jetten M.S.M."/>
            <person name="Mascher T."/>
            <person name="Medema M.H."/>
            <person name="Devos D.P."/>
            <person name="Kaster A.-K."/>
            <person name="Ovreas L."/>
            <person name="Rohde M."/>
            <person name="Galperin M.Y."/>
            <person name="Jogler C."/>
        </authorList>
    </citation>
    <scope>NUCLEOTIDE SEQUENCE [LARGE SCALE GENOMIC DNA]</scope>
    <source>
        <strain evidence="2 3">Pan216</strain>
    </source>
</reference>
<organism evidence="2 3">
    <name type="scientific">Kolteria novifilia</name>
    <dbReference type="NCBI Taxonomy" id="2527975"/>
    <lineage>
        <taxon>Bacteria</taxon>
        <taxon>Pseudomonadati</taxon>
        <taxon>Planctomycetota</taxon>
        <taxon>Planctomycetia</taxon>
        <taxon>Kolteriales</taxon>
        <taxon>Kolteriaceae</taxon>
        <taxon>Kolteria</taxon>
    </lineage>
</organism>
<evidence type="ECO:0000256" key="1">
    <source>
        <dbReference type="SAM" id="MobiDB-lite"/>
    </source>
</evidence>
<feature type="region of interest" description="Disordered" evidence="1">
    <location>
        <begin position="13"/>
        <end position="125"/>
    </location>
</feature>
<dbReference type="EMBL" id="CP036279">
    <property type="protein sequence ID" value="QDU63546.1"/>
    <property type="molecule type" value="Genomic_DNA"/>
</dbReference>
<feature type="compositionally biased region" description="Low complexity" evidence="1">
    <location>
        <begin position="225"/>
        <end position="256"/>
    </location>
</feature>
<keyword evidence="3" id="KW-1185">Reference proteome</keyword>
<feature type="compositionally biased region" description="Low complexity" evidence="1">
    <location>
        <begin position="168"/>
        <end position="178"/>
    </location>
</feature>